<dbReference type="Proteomes" id="UP000241462">
    <property type="component" value="Unassembled WGS sequence"/>
</dbReference>
<dbReference type="AlphaFoldDB" id="A0A2T3A7X3"/>
<gene>
    <name evidence="1" type="ORF">BD289DRAFT_259477</name>
</gene>
<protein>
    <submittedName>
        <fullName evidence="1">Uncharacterized protein</fullName>
    </submittedName>
</protein>
<dbReference type="EMBL" id="KZ678442">
    <property type="protein sequence ID" value="PSR85481.1"/>
    <property type="molecule type" value="Genomic_DNA"/>
</dbReference>
<evidence type="ECO:0000313" key="1">
    <source>
        <dbReference type="EMBL" id="PSR85481.1"/>
    </source>
</evidence>
<accession>A0A2T3A7X3</accession>
<reference evidence="1 2" key="1">
    <citation type="journal article" date="2018" name="Mycol. Prog.">
        <title>Coniella lustricola, a new species from submerged detritus.</title>
        <authorList>
            <person name="Raudabaugh D.B."/>
            <person name="Iturriaga T."/>
            <person name="Carver A."/>
            <person name="Mondo S."/>
            <person name="Pangilinan J."/>
            <person name="Lipzen A."/>
            <person name="He G."/>
            <person name="Amirebrahimi M."/>
            <person name="Grigoriev I.V."/>
            <person name="Miller A.N."/>
        </authorList>
    </citation>
    <scope>NUCLEOTIDE SEQUENCE [LARGE SCALE GENOMIC DNA]</scope>
    <source>
        <strain evidence="1 2">B22-T-1</strain>
    </source>
</reference>
<dbReference type="InParanoid" id="A0A2T3A7X3"/>
<proteinExistence type="predicted"/>
<evidence type="ECO:0000313" key="2">
    <source>
        <dbReference type="Proteomes" id="UP000241462"/>
    </source>
</evidence>
<name>A0A2T3A7X3_9PEZI</name>
<keyword evidence="2" id="KW-1185">Reference proteome</keyword>
<sequence length="188" mass="21246">MEARSRATAYGIELLLGDSKLFLDEAVDRPSLKQTPVDEHDNSWLGLTVITRHTFLRASLPWNQKTGLQAYLHVNVKQKGLPHSLNASTLCLSANQFRSSCLGPMHKGGKSYDTLSSSCVTTRLFEHCRPLGANRSYYRKHHCFVRYSPPSSCRLETIMFSGCRETYFVLSLMRTAPQTEDRNDFGPT</sequence>
<organism evidence="1 2">
    <name type="scientific">Coniella lustricola</name>
    <dbReference type="NCBI Taxonomy" id="2025994"/>
    <lineage>
        <taxon>Eukaryota</taxon>
        <taxon>Fungi</taxon>
        <taxon>Dikarya</taxon>
        <taxon>Ascomycota</taxon>
        <taxon>Pezizomycotina</taxon>
        <taxon>Sordariomycetes</taxon>
        <taxon>Sordariomycetidae</taxon>
        <taxon>Diaporthales</taxon>
        <taxon>Schizoparmaceae</taxon>
        <taxon>Coniella</taxon>
    </lineage>
</organism>